<feature type="transmembrane region" description="Helical" evidence="7">
    <location>
        <begin position="111"/>
        <end position="135"/>
    </location>
</feature>
<dbReference type="HOGENOM" id="CLU_016047_0_3_9"/>
<evidence type="ECO:0000256" key="1">
    <source>
        <dbReference type="ARBA" id="ARBA00004651"/>
    </source>
</evidence>
<dbReference type="SUPFAM" id="SSF161098">
    <property type="entry name" value="MetI-like"/>
    <property type="match status" value="1"/>
</dbReference>
<dbReference type="Proteomes" id="UP000004835">
    <property type="component" value="Unassembled WGS sequence"/>
</dbReference>
<dbReference type="PANTHER" id="PTHR43005:SF1">
    <property type="entry name" value="SPERMIDINE_PUTRESCINE TRANSPORT SYSTEM PERMEASE PROTEIN"/>
    <property type="match status" value="1"/>
</dbReference>
<reference evidence="9 10" key="1">
    <citation type="submission" date="2011-01" db="EMBL/GenBank/DDBJ databases">
        <authorList>
            <person name="Muzny D."/>
            <person name="Qin X."/>
            <person name="Deng J."/>
            <person name="Jiang H."/>
            <person name="Liu Y."/>
            <person name="Qu J."/>
            <person name="Song X.-Z."/>
            <person name="Zhang L."/>
            <person name="Thornton R."/>
            <person name="Coyle M."/>
            <person name="Francisco L."/>
            <person name="Jackson L."/>
            <person name="Javaid M."/>
            <person name="Korchina V."/>
            <person name="Kovar C."/>
            <person name="Mata R."/>
            <person name="Mathew T."/>
            <person name="Ngo R."/>
            <person name="Nguyen L."/>
            <person name="Nguyen N."/>
            <person name="Okwuonu G."/>
            <person name="Ongeri F."/>
            <person name="Pham C."/>
            <person name="Simmons D."/>
            <person name="Wilczek-Boney K."/>
            <person name="Hale W."/>
            <person name="Jakkamsetti A."/>
            <person name="Pham P."/>
            <person name="Ruth R."/>
            <person name="San Lucas F."/>
            <person name="Warren J."/>
            <person name="Zhang J."/>
            <person name="Zhao Z."/>
            <person name="Zhou C."/>
            <person name="Zhu D."/>
            <person name="Lee S."/>
            <person name="Bess C."/>
            <person name="Blankenburg K."/>
            <person name="Forbes L."/>
            <person name="Fu Q."/>
            <person name="Gubbala S."/>
            <person name="Hirani K."/>
            <person name="Jayaseelan J.C."/>
            <person name="Lara F."/>
            <person name="Munidasa M."/>
            <person name="Palculict T."/>
            <person name="Patil S."/>
            <person name="Pu L.-L."/>
            <person name="Saada N."/>
            <person name="Tang L."/>
            <person name="Weissenberger G."/>
            <person name="Zhu Y."/>
            <person name="Hemphill L."/>
            <person name="Shang Y."/>
            <person name="Youmans B."/>
            <person name="Ayvaz T."/>
            <person name="Ross M."/>
            <person name="Santibanez J."/>
            <person name="Aqrawi P."/>
            <person name="Gross S."/>
            <person name="Joshi V."/>
            <person name="Fowler G."/>
            <person name="Nazareth L."/>
            <person name="Reid J."/>
            <person name="Worley K."/>
            <person name="Petrosino J."/>
            <person name="Highlander S."/>
            <person name="Gibbs R."/>
        </authorList>
    </citation>
    <scope>NUCLEOTIDE SEQUENCE [LARGE SCALE GENOMIC DNA]</scope>
    <source>
        <strain evidence="9 10">ATCC 12755</strain>
    </source>
</reference>
<dbReference type="PANTHER" id="PTHR43005">
    <property type="entry name" value="BLR7065 PROTEIN"/>
    <property type="match status" value="1"/>
</dbReference>
<keyword evidence="3" id="KW-1003">Cell membrane</keyword>
<dbReference type="CDD" id="cd06261">
    <property type="entry name" value="TM_PBP2"/>
    <property type="match status" value="1"/>
</dbReference>
<sequence length="330" mass="37188">MPLTKSLIKRRNCSKQSEWRLTFLLFKKRKEKRMENSLKREQQMSNSKKALIFLFPSWLLLLIFFVGPVILTFIFSFTNLALTGAEASQLRFIGFENFVRMFNDPAFQTSVVRTLIFVIFSAVIGQCFLGFLIAFMMREKNRAFRRVVGLIIIAAWVTPEVVVSFCWVAFLGDSGTANWLMGLMGFEPVAWLFAFPMISVVVANIWRGTAFSMMVFQSALDEIPKEVEEAAVMDGASRWQVIRKITIPMVKGTIATNLMLVTLQTLGVFTLIYTMTGGGPGNQTATLPVFMYKQAFVSYQLGYGTAISLVLLLIGAAASLIYMKMLKVKV</sequence>
<keyword evidence="2 7" id="KW-0813">Transport</keyword>
<feature type="domain" description="ABC transmembrane type-1" evidence="8">
    <location>
        <begin position="112"/>
        <end position="322"/>
    </location>
</feature>
<dbReference type="Gene3D" id="1.10.3720.10">
    <property type="entry name" value="MetI-like"/>
    <property type="match status" value="1"/>
</dbReference>
<evidence type="ECO:0000256" key="3">
    <source>
        <dbReference type="ARBA" id="ARBA00022475"/>
    </source>
</evidence>
<dbReference type="AlphaFoldDB" id="F0EJI9"/>
<dbReference type="InterPro" id="IPR000515">
    <property type="entry name" value="MetI-like"/>
</dbReference>
<feature type="transmembrane region" description="Helical" evidence="7">
    <location>
        <begin position="190"/>
        <end position="206"/>
    </location>
</feature>
<evidence type="ECO:0000256" key="6">
    <source>
        <dbReference type="ARBA" id="ARBA00023136"/>
    </source>
</evidence>
<dbReference type="EMBL" id="AEWT01000011">
    <property type="protein sequence ID" value="EGC69722.1"/>
    <property type="molecule type" value="Genomic_DNA"/>
</dbReference>
<evidence type="ECO:0000256" key="2">
    <source>
        <dbReference type="ARBA" id="ARBA00022448"/>
    </source>
</evidence>
<dbReference type="PROSITE" id="PS50928">
    <property type="entry name" value="ABC_TM1"/>
    <property type="match status" value="1"/>
</dbReference>
<keyword evidence="6 7" id="KW-0472">Membrane</keyword>
<feature type="transmembrane region" description="Helical" evidence="7">
    <location>
        <begin position="50"/>
        <end position="75"/>
    </location>
</feature>
<proteinExistence type="inferred from homology"/>
<dbReference type="Pfam" id="PF00528">
    <property type="entry name" value="BPD_transp_1"/>
    <property type="match status" value="1"/>
</dbReference>
<accession>F0EJI9</accession>
<keyword evidence="4 7" id="KW-0812">Transmembrane</keyword>
<dbReference type="GO" id="GO:0005886">
    <property type="term" value="C:plasma membrane"/>
    <property type="evidence" value="ECO:0007669"/>
    <property type="project" value="UniProtKB-SubCell"/>
</dbReference>
<feature type="transmembrane region" description="Helical" evidence="7">
    <location>
        <begin position="254"/>
        <end position="276"/>
    </location>
</feature>
<evidence type="ECO:0000313" key="9">
    <source>
        <dbReference type="EMBL" id="EGC69722.1"/>
    </source>
</evidence>
<comment type="caution">
    <text evidence="9">The sequence shown here is derived from an EMBL/GenBank/DDBJ whole genome shotgun (WGS) entry which is preliminary data.</text>
</comment>
<comment type="similarity">
    <text evidence="7">Belongs to the binding-protein-dependent transport system permease family.</text>
</comment>
<name>F0EJI9_ENTCA</name>
<dbReference type="GO" id="GO:0055085">
    <property type="term" value="P:transmembrane transport"/>
    <property type="evidence" value="ECO:0007669"/>
    <property type="project" value="InterPro"/>
</dbReference>
<evidence type="ECO:0000259" key="8">
    <source>
        <dbReference type="PROSITE" id="PS50928"/>
    </source>
</evidence>
<gene>
    <name evidence="9" type="ORF">HMPREF9087_1642</name>
</gene>
<feature type="transmembrane region" description="Helical" evidence="7">
    <location>
        <begin position="147"/>
        <end position="170"/>
    </location>
</feature>
<evidence type="ECO:0000256" key="5">
    <source>
        <dbReference type="ARBA" id="ARBA00022989"/>
    </source>
</evidence>
<feature type="transmembrane region" description="Helical" evidence="7">
    <location>
        <begin position="296"/>
        <end position="322"/>
    </location>
</feature>
<keyword evidence="5 7" id="KW-1133">Transmembrane helix</keyword>
<organism evidence="9 10">
    <name type="scientific">Enterococcus casseliflavus ATCC 12755</name>
    <dbReference type="NCBI Taxonomy" id="888066"/>
    <lineage>
        <taxon>Bacteria</taxon>
        <taxon>Bacillati</taxon>
        <taxon>Bacillota</taxon>
        <taxon>Bacilli</taxon>
        <taxon>Lactobacillales</taxon>
        <taxon>Enterococcaceae</taxon>
        <taxon>Enterococcus</taxon>
    </lineage>
</organism>
<evidence type="ECO:0000256" key="4">
    <source>
        <dbReference type="ARBA" id="ARBA00022692"/>
    </source>
</evidence>
<evidence type="ECO:0000313" key="10">
    <source>
        <dbReference type="Proteomes" id="UP000004835"/>
    </source>
</evidence>
<evidence type="ECO:0000256" key="7">
    <source>
        <dbReference type="RuleBase" id="RU363032"/>
    </source>
</evidence>
<comment type="subcellular location">
    <subcellularLocation>
        <location evidence="1 7">Cell membrane</location>
        <topology evidence="1 7">Multi-pass membrane protein</topology>
    </subcellularLocation>
</comment>
<dbReference type="InterPro" id="IPR035906">
    <property type="entry name" value="MetI-like_sf"/>
</dbReference>
<protein>
    <submittedName>
        <fullName evidence="9">ABC transporter, permease protein</fullName>
    </submittedName>
</protein>